<evidence type="ECO:0000256" key="1">
    <source>
        <dbReference type="SAM" id="MobiDB-lite"/>
    </source>
</evidence>
<name>A0ABC8UP60_9AQUA</name>
<organism evidence="3 4">
    <name type="scientific">Ilex paraguariensis</name>
    <name type="common">yerba mate</name>
    <dbReference type="NCBI Taxonomy" id="185542"/>
    <lineage>
        <taxon>Eukaryota</taxon>
        <taxon>Viridiplantae</taxon>
        <taxon>Streptophyta</taxon>
        <taxon>Embryophyta</taxon>
        <taxon>Tracheophyta</taxon>
        <taxon>Spermatophyta</taxon>
        <taxon>Magnoliopsida</taxon>
        <taxon>eudicotyledons</taxon>
        <taxon>Gunneridae</taxon>
        <taxon>Pentapetalae</taxon>
        <taxon>asterids</taxon>
        <taxon>campanulids</taxon>
        <taxon>Aquifoliales</taxon>
        <taxon>Aquifoliaceae</taxon>
        <taxon>Ilex</taxon>
    </lineage>
</organism>
<keyword evidence="4" id="KW-1185">Reference proteome</keyword>
<sequence length="106" mass="11283">MALSIEGVNAGLQKAQARESEGCSVMLLCLFVLLFVWQCYISTPWIGGGCGLGLGLGWGFGTAFGSQYRSSTVTFQGIDFDSKQDHSGGRESTDMSKGTPKVHSPQ</sequence>
<keyword evidence="2" id="KW-0812">Transmembrane</keyword>
<dbReference type="Proteomes" id="UP001642360">
    <property type="component" value="Unassembled WGS sequence"/>
</dbReference>
<feature type="region of interest" description="Disordered" evidence="1">
    <location>
        <begin position="79"/>
        <end position="106"/>
    </location>
</feature>
<feature type="transmembrane region" description="Helical" evidence="2">
    <location>
        <begin position="22"/>
        <end position="40"/>
    </location>
</feature>
<proteinExistence type="predicted"/>
<feature type="transmembrane region" description="Helical" evidence="2">
    <location>
        <begin position="46"/>
        <end position="65"/>
    </location>
</feature>
<reference evidence="3 4" key="1">
    <citation type="submission" date="2024-02" db="EMBL/GenBank/DDBJ databases">
        <authorList>
            <person name="Vignale AGUSTIN F."/>
            <person name="Sosa J E."/>
            <person name="Modenutti C."/>
        </authorList>
    </citation>
    <scope>NUCLEOTIDE SEQUENCE [LARGE SCALE GENOMIC DNA]</scope>
</reference>
<accession>A0ABC8UP60</accession>
<keyword evidence="2" id="KW-1133">Transmembrane helix</keyword>
<protein>
    <submittedName>
        <fullName evidence="3">Uncharacterized protein</fullName>
    </submittedName>
</protein>
<dbReference type="EMBL" id="CAUOFW020008458">
    <property type="protein sequence ID" value="CAK9182855.1"/>
    <property type="molecule type" value="Genomic_DNA"/>
</dbReference>
<evidence type="ECO:0000313" key="4">
    <source>
        <dbReference type="Proteomes" id="UP001642360"/>
    </source>
</evidence>
<evidence type="ECO:0000313" key="3">
    <source>
        <dbReference type="EMBL" id="CAK9182855.1"/>
    </source>
</evidence>
<comment type="caution">
    <text evidence="3">The sequence shown here is derived from an EMBL/GenBank/DDBJ whole genome shotgun (WGS) entry which is preliminary data.</text>
</comment>
<evidence type="ECO:0000256" key="2">
    <source>
        <dbReference type="SAM" id="Phobius"/>
    </source>
</evidence>
<keyword evidence="2" id="KW-0472">Membrane</keyword>
<gene>
    <name evidence="3" type="ORF">ILEXP_LOCUS53078</name>
</gene>
<dbReference type="AlphaFoldDB" id="A0ABC8UP60"/>
<feature type="compositionally biased region" description="Basic and acidic residues" evidence="1">
    <location>
        <begin position="80"/>
        <end position="94"/>
    </location>
</feature>